<reference evidence="8" key="1">
    <citation type="submission" date="2020-06" db="EMBL/GenBank/DDBJ databases">
        <authorList>
            <consortium name="Plant Systems Biology data submission"/>
        </authorList>
    </citation>
    <scope>NUCLEOTIDE SEQUENCE</scope>
    <source>
        <strain evidence="8">D6</strain>
    </source>
</reference>
<feature type="binding site" evidence="5">
    <location>
        <position position="290"/>
    </location>
    <ligand>
        <name>FAD</name>
        <dbReference type="ChEBI" id="CHEBI:57692"/>
    </ligand>
</feature>
<evidence type="ECO:0000313" key="8">
    <source>
        <dbReference type="EMBL" id="CAB9522716.1"/>
    </source>
</evidence>
<keyword evidence="6" id="KW-0472">Membrane</keyword>
<keyword evidence="9" id="KW-1185">Reference proteome</keyword>
<dbReference type="PROSITE" id="PS51384">
    <property type="entry name" value="FAD_FR"/>
    <property type="match status" value="1"/>
</dbReference>
<dbReference type="InterPro" id="IPR001834">
    <property type="entry name" value="CBR-like"/>
</dbReference>
<dbReference type="InterPro" id="IPR039261">
    <property type="entry name" value="FNR_nucleotide-bd"/>
</dbReference>
<comment type="caution">
    <text evidence="8">The sequence shown here is derived from an EMBL/GenBank/DDBJ whole genome shotgun (WGS) entry which is preliminary data.</text>
</comment>
<accession>A0A9N8HQW8</accession>
<dbReference type="GO" id="GO:0071949">
    <property type="term" value="F:FAD binding"/>
    <property type="evidence" value="ECO:0007669"/>
    <property type="project" value="TreeGrafter"/>
</dbReference>
<dbReference type="EMBL" id="CAICTM010001331">
    <property type="protein sequence ID" value="CAB9522716.1"/>
    <property type="molecule type" value="Genomic_DNA"/>
</dbReference>
<evidence type="ECO:0000256" key="2">
    <source>
        <dbReference type="ARBA" id="ARBA00022630"/>
    </source>
</evidence>
<feature type="binding site" evidence="5">
    <location>
        <position position="276"/>
    </location>
    <ligand>
        <name>FAD</name>
        <dbReference type="ChEBI" id="CHEBI:57692"/>
    </ligand>
</feature>
<comment type="cofactor">
    <cofactor evidence="1 5">
        <name>FAD</name>
        <dbReference type="ChEBI" id="CHEBI:57692"/>
    </cofactor>
</comment>
<evidence type="ECO:0000259" key="7">
    <source>
        <dbReference type="PROSITE" id="PS51384"/>
    </source>
</evidence>
<dbReference type="PANTHER" id="PTHR19370">
    <property type="entry name" value="NADH-CYTOCHROME B5 REDUCTASE"/>
    <property type="match status" value="1"/>
</dbReference>
<feature type="binding site" evidence="5">
    <location>
        <position position="275"/>
    </location>
    <ligand>
        <name>FAD</name>
        <dbReference type="ChEBI" id="CHEBI:57692"/>
    </ligand>
</feature>
<dbReference type="OrthoDB" id="432685at2759"/>
<evidence type="ECO:0000313" key="9">
    <source>
        <dbReference type="Proteomes" id="UP001153069"/>
    </source>
</evidence>
<evidence type="ECO:0000256" key="6">
    <source>
        <dbReference type="SAM" id="Phobius"/>
    </source>
</evidence>
<dbReference type="Gene3D" id="3.40.50.80">
    <property type="entry name" value="Nucleotide-binding domain of ferredoxin-NADP reductase (FNR) module"/>
    <property type="match status" value="1"/>
</dbReference>
<keyword evidence="4" id="KW-0560">Oxidoreductase</keyword>
<feature type="binding site" evidence="5">
    <location>
        <position position="300"/>
    </location>
    <ligand>
        <name>FAD</name>
        <dbReference type="ChEBI" id="CHEBI:57692"/>
    </ligand>
</feature>
<keyword evidence="6" id="KW-1133">Transmembrane helix</keyword>
<evidence type="ECO:0000256" key="1">
    <source>
        <dbReference type="ARBA" id="ARBA00001974"/>
    </source>
</evidence>
<dbReference type="SUPFAM" id="SSF52343">
    <property type="entry name" value="Ferredoxin reductase-like, C-terminal NADP-linked domain"/>
    <property type="match status" value="1"/>
</dbReference>
<keyword evidence="6" id="KW-0812">Transmembrane</keyword>
<dbReference type="InterPro" id="IPR008333">
    <property type="entry name" value="Cbr1-like_FAD-bd_dom"/>
</dbReference>
<evidence type="ECO:0000256" key="5">
    <source>
        <dbReference type="PIRSR" id="PIRSR601834-1"/>
    </source>
</evidence>
<proteinExistence type="predicted"/>
<dbReference type="InterPro" id="IPR017927">
    <property type="entry name" value="FAD-bd_FR_type"/>
</dbReference>
<dbReference type="AlphaFoldDB" id="A0A9N8HQW8"/>
<dbReference type="Pfam" id="PF00970">
    <property type="entry name" value="FAD_binding_6"/>
    <property type="match status" value="1"/>
</dbReference>
<dbReference type="GO" id="GO:0016491">
    <property type="term" value="F:oxidoreductase activity"/>
    <property type="evidence" value="ECO:0007669"/>
    <property type="project" value="UniProtKB-KW"/>
</dbReference>
<gene>
    <name evidence="8" type="ORF">SEMRO_1333_G263720.1</name>
</gene>
<evidence type="ECO:0000256" key="4">
    <source>
        <dbReference type="ARBA" id="ARBA00023002"/>
    </source>
</evidence>
<feature type="domain" description="FAD-binding FR-type" evidence="7">
    <location>
        <begin position="224"/>
        <end position="325"/>
    </location>
</feature>
<dbReference type="PANTHER" id="PTHR19370:SF185">
    <property type="entry name" value="NADH-CYTOCHROME B5 REDUCTASE"/>
    <property type="match status" value="1"/>
</dbReference>
<organism evidence="8 9">
    <name type="scientific">Seminavis robusta</name>
    <dbReference type="NCBI Taxonomy" id="568900"/>
    <lineage>
        <taxon>Eukaryota</taxon>
        <taxon>Sar</taxon>
        <taxon>Stramenopiles</taxon>
        <taxon>Ochrophyta</taxon>
        <taxon>Bacillariophyta</taxon>
        <taxon>Bacillariophyceae</taxon>
        <taxon>Bacillariophycidae</taxon>
        <taxon>Naviculales</taxon>
        <taxon>Naviculaceae</taxon>
        <taxon>Seminavis</taxon>
    </lineage>
</organism>
<dbReference type="Gene3D" id="2.40.30.10">
    <property type="entry name" value="Translation factors"/>
    <property type="match status" value="1"/>
</dbReference>
<dbReference type="InterPro" id="IPR017938">
    <property type="entry name" value="Riboflavin_synthase-like_b-brl"/>
</dbReference>
<name>A0A9N8HQW8_9STRA</name>
<protein>
    <submittedName>
        <fullName evidence="8">Nitrate reductase [NADH]</fullName>
    </submittedName>
</protein>
<keyword evidence="2 5" id="KW-0285">Flavoprotein</keyword>
<dbReference type="Proteomes" id="UP001153069">
    <property type="component" value="Unassembled WGS sequence"/>
</dbReference>
<feature type="transmembrane region" description="Helical" evidence="6">
    <location>
        <begin position="162"/>
        <end position="184"/>
    </location>
</feature>
<evidence type="ECO:0000256" key="3">
    <source>
        <dbReference type="ARBA" id="ARBA00022827"/>
    </source>
</evidence>
<sequence>MQFRPSGDAKMKLFNETTKMLLIIAALGNGSRAQDNVTSSNASAVSEAGKGGVEADRANRVNSPRLGVFGGEVDDVAPGHPPAGSPSIGNRCVILGRIFNVLVEIIFKDQAYYVGPFYDAACEDLAGVKYAEIVYTSGNTNYLSTEQMSFACRGITTLYDSYFFAVQFAVVMLVAGIFAAELWLWATGLQHSQQTVSLAQTSIQIPSVGGMEDKRPLMVICNLNEELPITLVQKEAIATDAVKMRFSLPDVNSGLLIPLLGHVSLRKADMIRPRPYSPVISLEAGFVTFIVRHSPRGLLSTYMVQQMKEGQSLLLSGPMAPVIAPSLQHAKNLLLIAGGTGIAPFYSLVETTEAKCHVLMAEKDQSRTIGIQPMNENVTSEVCIGRKSLHQRLDTLLGMESEVPTVCVICGPPAFNIAVKNKIRRKGIPSFAIGTDDR</sequence>
<dbReference type="SUPFAM" id="SSF63380">
    <property type="entry name" value="Riboflavin synthase domain-like"/>
    <property type="match status" value="1"/>
</dbReference>
<keyword evidence="3 5" id="KW-0274">FAD</keyword>
<feature type="binding site" evidence="5">
    <location>
        <position position="274"/>
    </location>
    <ligand>
        <name>FAD</name>
        <dbReference type="ChEBI" id="CHEBI:57692"/>
    </ligand>
</feature>